<dbReference type="PANTHER" id="PTHR10344:SF4">
    <property type="entry name" value="UMP-CMP KINASE 2, MITOCHONDRIAL"/>
    <property type="match status" value="1"/>
</dbReference>
<evidence type="ECO:0000256" key="4">
    <source>
        <dbReference type="ARBA" id="ARBA00022679"/>
    </source>
</evidence>
<sequence length="212" mass="23853">MTLGRLIVFEGIEGAGKTTQIQQAHQWLSSTLSRSVLLTREPGETPLGERLREVLLGDMAISPTAELLLYAADRAQHVEHFIKPALAEGKIVLCDRFTDSTIAYQGYGRGLSLPIIDQLNRIAAPTVCSDLTLWLDVEVETGLERMRQRGKADRMERADIQFHRRVQQGFATLAQTEGNPMVRIDANLSESQVWDQVRSVLHTQLSQWGMWE</sequence>
<dbReference type="HAMAP" id="MF_00165">
    <property type="entry name" value="Thymidylate_kinase"/>
    <property type="match status" value="1"/>
</dbReference>
<keyword evidence="6 10" id="KW-0547">Nucleotide-binding</keyword>
<dbReference type="NCBIfam" id="TIGR00041">
    <property type="entry name" value="DTMP_kinase"/>
    <property type="match status" value="1"/>
</dbReference>
<evidence type="ECO:0000256" key="2">
    <source>
        <dbReference type="ARBA" id="ARBA00012980"/>
    </source>
</evidence>
<dbReference type="SUPFAM" id="SSF52540">
    <property type="entry name" value="P-loop containing nucleoside triphosphate hydrolases"/>
    <property type="match status" value="1"/>
</dbReference>
<dbReference type="EC" id="2.7.4.9" evidence="2 10"/>
<comment type="similarity">
    <text evidence="1 10">Belongs to the thymidylate kinase family.</text>
</comment>
<dbReference type="PANTHER" id="PTHR10344">
    <property type="entry name" value="THYMIDYLATE KINASE"/>
    <property type="match status" value="1"/>
</dbReference>
<gene>
    <name evidence="10 12" type="primary">tmk</name>
    <name evidence="12" type="ORF">PMH09_04745</name>
</gene>
<evidence type="ECO:0000256" key="1">
    <source>
        <dbReference type="ARBA" id="ARBA00009776"/>
    </source>
</evidence>
<dbReference type="Pfam" id="PF02223">
    <property type="entry name" value="Thymidylate_kin"/>
    <property type="match status" value="1"/>
</dbReference>
<keyword evidence="7 10" id="KW-0418">Kinase</keyword>
<dbReference type="Gene3D" id="3.40.50.300">
    <property type="entry name" value="P-loop containing nucleotide triphosphate hydrolases"/>
    <property type="match status" value="1"/>
</dbReference>
<evidence type="ECO:0000256" key="8">
    <source>
        <dbReference type="ARBA" id="ARBA00022840"/>
    </source>
</evidence>
<dbReference type="InterPro" id="IPR027417">
    <property type="entry name" value="P-loop_NTPase"/>
</dbReference>
<proteinExistence type="inferred from homology"/>
<dbReference type="Proteomes" id="UP001232992">
    <property type="component" value="Unassembled WGS sequence"/>
</dbReference>
<keyword evidence="4 10" id="KW-0808">Transferase</keyword>
<dbReference type="RefSeq" id="WP_283757148.1">
    <property type="nucleotide sequence ID" value="NZ_JAQOSQ010000003.1"/>
</dbReference>
<dbReference type="CDD" id="cd01672">
    <property type="entry name" value="TMPK"/>
    <property type="match status" value="1"/>
</dbReference>
<name>A0ABT7BVK8_9CYAN</name>
<keyword evidence="13" id="KW-1185">Reference proteome</keyword>
<comment type="function">
    <text evidence="10">Phosphorylation of dTMP to form dTDP in both de novo and salvage pathways of dTTP synthesis.</text>
</comment>
<dbReference type="InterPro" id="IPR039430">
    <property type="entry name" value="Thymidylate_kin-like_dom"/>
</dbReference>
<comment type="catalytic activity">
    <reaction evidence="9 10">
        <text>dTMP + ATP = dTDP + ADP</text>
        <dbReference type="Rhea" id="RHEA:13517"/>
        <dbReference type="ChEBI" id="CHEBI:30616"/>
        <dbReference type="ChEBI" id="CHEBI:58369"/>
        <dbReference type="ChEBI" id="CHEBI:63528"/>
        <dbReference type="ChEBI" id="CHEBI:456216"/>
        <dbReference type="EC" id="2.7.4.9"/>
    </reaction>
</comment>
<organism evidence="12 13">
    <name type="scientific">Roseofilum casamattae BLCC-M143</name>
    <dbReference type="NCBI Taxonomy" id="3022442"/>
    <lineage>
        <taxon>Bacteria</taxon>
        <taxon>Bacillati</taxon>
        <taxon>Cyanobacteriota</taxon>
        <taxon>Cyanophyceae</taxon>
        <taxon>Desertifilales</taxon>
        <taxon>Desertifilaceae</taxon>
        <taxon>Roseofilum</taxon>
        <taxon>Roseofilum casamattae</taxon>
    </lineage>
</organism>
<dbReference type="PROSITE" id="PS01331">
    <property type="entry name" value="THYMIDYLATE_KINASE"/>
    <property type="match status" value="1"/>
</dbReference>
<accession>A0ABT7BVK8</accession>
<evidence type="ECO:0000313" key="12">
    <source>
        <dbReference type="EMBL" id="MDJ1182496.1"/>
    </source>
</evidence>
<protein>
    <recommendedName>
        <fullName evidence="3 10">Thymidylate kinase</fullName>
        <ecNumber evidence="2 10">2.7.4.9</ecNumber>
    </recommendedName>
    <alternativeName>
        <fullName evidence="10">dTMP kinase</fullName>
    </alternativeName>
</protein>
<evidence type="ECO:0000256" key="10">
    <source>
        <dbReference type="HAMAP-Rule" id="MF_00165"/>
    </source>
</evidence>
<comment type="caution">
    <text evidence="12">The sequence shown here is derived from an EMBL/GenBank/DDBJ whole genome shotgun (WGS) entry which is preliminary data.</text>
</comment>
<evidence type="ECO:0000256" key="6">
    <source>
        <dbReference type="ARBA" id="ARBA00022741"/>
    </source>
</evidence>
<evidence type="ECO:0000256" key="3">
    <source>
        <dbReference type="ARBA" id="ARBA00017144"/>
    </source>
</evidence>
<evidence type="ECO:0000256" key="7">
    <source>
        <dbReference type="ARBA" id="ARBA00022777"/>
    </source>
</evidence>
<dbReference type="GO" id="GO:0004798">
    <property type="term" value="F:dTMP kinase activity"/>
    <property type="evidence" value="ECO:0007669"/>
    <property type="project" value="UniProtKB-EC"/>
</dbReference>
<dbReference type="InterPro" id="IPR018095">
    <property type="entry name" value="Thymidylate_kin_CS"/>
</dbReference>
<evidence type="ECO:0000259" key="11">
    <source>
        <dbReference type="Pfam" id="PF02223"/>
    </source>
</evidence>
<keyword evidence="8 10" id="KW-0067">ATP-binding</keyword>
<reference evidence="12 13" key="1">
    <citation type="submission" date="2023-01" db="EMBL/GenBank/DDBJ databases">
        <title>Novel diversity within Roseofilum (Cyanobacteria; Desertifilaceae) from marine benthic mats with descriptions of four novel species.</title>
        <authorList>
            <person name="Wang Y."/>
            <person name="Berthold D.E."/>
            <person name="Hu J."/>
            <person name="Lefler F.W."/>
            <person name="Laughinghouse H.D. IV."/>
        </authorList>
    </citation>
    <scope>NUCLEOTIDE SEQUENCE [LARGE SCALE GENOMIC DNA]</scope>
    <source>
        <strain evidence="12 13">BLCC-M143</strain>
    </source>
</reference>
<feature type="binding site" evidence="10">
    <location>
        <begin position="11"/>
        <end position="18"/>
    </location>
    <ligand>
        <name>ATP</name>
        <dbReference type="ChEBI" id="CHEBI:30616"/>
    </ligand>
</feature>
<dbReference type="InterPro" id="IPR018094">
    <property type="entry name" value="Thymidylate_kinase"/>
</dbReference>
<dbReference type="EMBL" id="JAQOSQ010000003">
    <property type="protein sequence ID" value="MDJ1182496.1"/>
    <property type="molecule type" value="Genomic_DNA"/>
</dbReference>
<feature type="domain" description="Thymidylate kinase-like" evidence="11">
    <location>
        <begin position="9"/>
        <end position="196"/>
    </location>
</feature>
<keyword evidence="5 10" id="KW-0545">Nucleotide biosynthesis</keyword>
<evidence type="ECO:0000313" key="13">
    <source>
        <dbReference type="Proteomes" id="UP001232992"/>
    </source>
</evidence>
<evidence type="ECO:0000256" key="5">
    <source>
        <dbReference type="ARBA" id="ARBA00022727"/>
    </source>
</evidence>
<evidence type="ECO:0000256" key="9">
    <source>
        <dbReference type="ARBA" id="ARBA00048743"/>
    </source>
</evidence>